<reference evidence="2 3" key="1">
    <citation type="submission" date="2024-01" db="EMBL/GenBank/DDBJ databases">
        <title>The genome of the rayed Mediterranean limpet Patella caerulea (Linnaeus, 1758).</title>
        <authorList>
            <person name="Anh-Thu Weber A."/>
            <person name="Halstead-Nussloch G."/>
        </authorList>
    </citation>
    <scope>NUCLEOTIDE SEQUENCE [LARGE SCALE GENOMIC DNA]</scope>
    <source>
        <strain evidence="2">AATW-2023a</strain>
        <tissue evidence="2">Whole specimen</tissue>
    </source>
</reference>
<dbReference type="AlphaFoldDB" id="A0AAN8K5G9"/>
<protein>
    <submittedName>
        <fullName evidence="2">Uncharacterized protein</fullName>
    </submittedName>
</protein>
<dbReference type="EMBL" id="JAZGQO010000006">
    <property type="protein sequence ID" value="KAK6184834.1"/>
    <property type="molecule type" value="Genomic_DNA"/>
</dbReference>
<proteinExistence type="predicted"/>
<dbReference type="Proteomes" id="UP001347796">
    <property type="component" value="Unassembled WGS sequence"/>
</dbReference>
<sequence length="92" mass="9927">MLRSTRKRSAVTSKVQRSQQGVSAVPRKGSRTKQSKATKTSQQQQSTPPTSTADDNSNIPTIESFIEPVGVLTPIVETTTSTGNVYISSNYP</sequence>
<evidence type="ECO:0000313" key="2">
    <source>
        <dbReference type="EMBL" id="KAK6184834.1"/>
    </source>
</evidence>
<comment type="caution">
    <text evidence="2">The sequence shown here is derived from an EMBL/GenBank/DDBJ whole genome shotgun (WGS) entry which is preliminary data.</text>
</comment>
<organism evidence="2 3">
    <name type="scientific">Patella caerulea</name>
    <name type="common">Rayed Mediterranean limpet</name>
    <dbReference type="NCBI Taxonomy" id="87958"/>
    <lineage>
        <taxon>Eukaryota</taxon>
        <taxon>Metazoa</taxon>
        <taxon>Spiralia</taxon>
        <taxon>Lophotrochozoa</taxon>
        <taxon>Mollusca</taxon>
        <taxon>Gastropoda</taxon>
        <taxon>Patellogastropoda</taxon>
        <taxon>Patelloidea</taxon>
        <taxon>Patellidae</taxon>
        <taxon>Patella</taxon>
    </lineage>
</organism>
<keyword evidence="3" id="KW-1185">Reference proteome</keyword>
<feature type="compositionally biased region" description="Low complexity" evidence="1">
    <location>
        <begin position="37"/>
        <end position="53"/>
    </location>
</feature>
<feature type="region of interest" description="Disordered" evidence="1">
    <location>
        <begin position="1"/>
        <end position="60"/>
    </location>
</feature>
<evidence type="ECO:0000313" key="3">
    <source>
        <dbReference type="Proteomes" id="UP001347796"/>
    </source>
</evidence>
<gene>
    <name evidence="2" type="ORF">SNE40_007207</name>
</gene>
<evidence type="ECO:0000256" key="1">
    <source>
        <dbReference type="SAM" id="MobiDB-lite"/>
    </source>
</evidence>
<accession>A0AAN8K5G9</accession>
<name>A0AAN8K5G9_PATCE</name>
<feature type="compositionally biased region" description="Polar residues" evidence="1">
    <location>
        <begin position="10"/>
        <end position="22"/>
    </location>
</feature>